<feature type="repeat" description="ANK" evidence="3">
    <location>
        <begin position="31"/>
        <end position="63"/>
    </location>
</feature>
<feature type="domain" description="SAM" evidence="5">
    <location>
        <begin position="443"/>
        <end position="488"/>
    </location>
</feature>
<dbReference type="InterPro" id="IPR002110">
    <property type="entry name" value="Ankyrin_rpt"/>
</dbReference>
<dbReference type="SMART" id="SM00248">
    <property type="entry name" value="ANK"/>
    <property type="match status" value="3"/>
</dbReference>
<name>A0A8B7NSX9_HYAAZ</name>
<dbReference type="PROSITE" id="PS50297">
    <property type="entry name" value="ANK_REP_REGION"/>
    <property type="match status" value="1"/>
</dbReference>
<dbReference type="InterPro" id="IPR036770">
    <property type="entry name" value="Ankyrin_rpt-contain_sf"/>
</dbReference>
<reference evidence="7" key="1">
    <citation type="submission" date="2025-08" db="UniProtKB">
        <authorList>
            <consortium name="RefSeq"/>
        </authorList>
    </citation>
    <scope>IDENTIFICATION</scope>
    <source>
        <tissue evidence="7">Whole organism</tissue>
    </source>
</reference>
<dbReference type="PANTHER" id="PTHR24201">
    <property type="entry name" value="ANK_REP_REGION DOMAIN-CONTAINING PROTEIN"/>
    <property type="match status" value="1"/>
</dbReference>
<evidence type="ECO:0000313" key="6">
    <source>
        <dbReference type="Proteomes" id="UP000694843"/>
    </source>
</evidence>
<dbReference type="PROSITE" id="PS50105">
    <property type="entry name" value="SAM_DOMAIN"/>
    <property type="match status" value="1"/>
</dbReference>
<feature type="compositionally biased region" description="Basic and acidic residues" evidence="4">
    <location>
        <begin position="530"/>
        <end position="542"/>
    </location>
</feature>
<feature type="compositionally biased region" description="Acidic residues" evidence="4">
    <location>
        <begin position="386"/>
        <end position="397"/>
    </location>
</feature>
<dbReference type="PANTHER" id="PTHR24201:SF15">
    <property type="entry name" value="ANKYRIN REPEAT DOMAIN-CONTAINING PROTEIN 66"/>
    <property type="match status" value="1"/>
</dbReference>
<dbReference type="Gene3D" id="1.10.150.50">
    <property type="entry name" value="Transcription Factor, Ets-1"/>
    <property type="match status" value="1"/>
</dbReference>
<dbReference type="KEGG" id="hazt:108673488"/>
<dbReference type="GeneID" id="108673488"/>
<dbReference type="InterPro" id="IPR013761">
    <property type="entry name" value="SAM/pointed_sf"/>
</dbReference>
<keyword evidence="2 3" id="KW-0040">ANK repeat</keyword>
<dbReference type="OMA" id="VMYVGTF"/>
<dbReference type="CTD" id="36427"/>
<feature type="region of interest" description="Disordered" evidence="4">
    <location>
        <begin position="175"/>
        <end position="237"/>
    </location>
</feature>
<dbReference type="RefSeq" id="XP_018016818.1">
    <property type="nucleotide sequence ID" value="XM_018161329.2"/>
</dbReference>
<evidence type="ECO:0000256" key="2">
    <source>
        <dbReference type="ARBA" id="ARBA00023043"/>
    </source>
</evidence>
<evidence type="ECO:0000256" key="3">
    <source>
        <dbReference type="PROSITE-ProRule" id="PRU00023"/>
    </source>
</evidence>
<dbReference type="Pfam" id="PF00536">
    <property type="entry name" value="SAM_1"/>
    <property type="match status" value="1"/>
</dbReference>
<dbReference type="SMART" id="SM00454">
    <property type="entry name" value="SAM"/>
    <property type="match status" value="1"/>
</dbReference>
<dbReference type="SUPFAM" id="SSF47769">
    <property type="entry name" value="SAM/Pointed domain"/>
    <property type="match status" value="1"/>
</dbReference>
<keyword evidence="1" id="KW-0677">Repeat</keyword>
<dbReference type="SUPFAM" id="SSF48403">
    <property type="entry name" value="Ankyrin repeat"/>
    <property type="match status" value="1"/>
</dbReference>
<accession>A0A8B7NSX9</accession>
<evidence type="ECO:0000259" key="5">
    <source>
        <dbReference type="PROSITE" id="PS50105"/>
    </source>
</evidence>
<keyword evidence="6" id="KW-1185">Reference proteome</keyword>
<gene>
    <name evidence="7" type="primary">LOC108673488</name>
</gene>
<dbReference type="PROSITE" id="PS50088">
    <property type="entry name" value="ANK_REPEAT"/>
    <property type="match status" value="2"/>
</dbReference>
<proteinExistence type="predicted"/>
<dbReference type="OrthoDB" id="76949at2759"/>
<feature type="compositionally biased region" description="Acidic residues" evidence="4">
    <location>
        <begin position="424"/>
        <end position="433"/>
    </location>
</feature>
<dbReference type="Proteomes" id="UP000694843">
    <property type="component" value="Unplaced"/>
</dbReference>
<dbReference type="Gene3D" id="1.25.40.20">
    <property type="entry name" value="Ankyrin repeat-containing domain"/>
    <property type="match status" value="1"/>
</dbReference>
<dbReference type="AlphaFoldDB" id="A0A8B7NSX9"/>
<feature type="repeat" description="ANK" evidence="3">
    <location>
        <begin position="64"/>
        <end position="96"/>
    </location>
</feature>
<evidence type="ECO:0000313" key="7">
    <source>
        <dbReference type="RefSeq" id="XP_018016818.1"/>
    </source>
</evidence>
<sequence>MSDVFHKAARDGFLKKLSHATKRDCNAPDEAGMTPTAWAAFEGNLEALRLIVSRGGDPDKCDNFGNTSLHCAAAKGHVPCVTFLVNFGANIYALDNQYHSPKDLAAIGNRQEVLRFLDSASAKQQSKDPNKVKKLKEKAEKEVEVRLQKSEKLQKQLDKAREIEQQKLDKEREMLEKAEKAADEPRRKSFMATISRGSIGLLSKPPRRDSTQLHTGSSAPGYAPSPTFSDLTTSASSKKTATSIQKKIFNKKLLQETNSSRITRDGEFKVREEGSSGSNSVRHLTGLRRDSEIILVPDALISASAEAGGRHAKISDVFNGQERRMSDSTDGLRHQSQSMPDFGDVVALKPKGSIFDRPGFGSVAFRNTLTGTFSGLGSIVPGVGQFDEEDDEDEEEESGSRPQKRAGRDGLGSAGSLHDSSSPFEEEDLPSDDESEASPLFFYLAGLGLAQYMNIFTQNHVDLESLKLLTEDDLKELGLPLGPRRKLLNNTRDHREKSAAAAATAPRPSPTAAPLAPITSSSSAAGEASVQKETKNEENTSL</sequence>
<dbReference type="FunFam" id="1.25.40.20:FF:000074">
    <property type="entry name" value="Usher syndrome type-1G protein isoform X1"/>
    <property type="match status" value="1"/>
</dbReference>
<feature type="compositionally biased region" description="Low complexity" evidence="4">
    <location>
        <begin position="499"/>
        <end position="517"/>
    </location>
</feature>
<feature type="region of interest" description="Disordered" evidence="4">
    <location>
        <begin position="480"/>
        <end position="542"/>
    </location>
</feature>
<dbReference type="InterPro" id="IPR001660">
    <property type="entry name" value="SAM"/>
</dbReference>
<feature type="compositionally biased region" description="Basic and acidic residues" evidence="4">
    <location>
        <begin position="175"/>
        <end position="187"/>
    </location>
</feature>
<organism evidence="6 7">
    <name type="scientific">Hyalella azteca</name>
    <name type="common">Amphipod</name>
    <dbReference type="NCBI Taxonomy" id="294128"/>
    <lineage>
        <taxon>Eukaryota</taxon>
        <taxon>Metazoa</taxon>
        <taxon>Ecdysozoa</taxon>
        <taxon>Arthropoda</taxon>
        <taxon>Crustacea</taxon>
        <taxon>Multicrustacea</taxon>
        <taxon>Malacostraca</taxon>
        <taxon>Eumalacostraca</taxon>
        <taxon>Peracarida</taxon>
        <taxon>Amphipoda</taxon>
        <taxon>Senticaudata</taxon>
        <taxon>Talitrida</taxon>
        <taxon>Talitroidea</taxon>
        <taxon>Hyalellidae</taxon>
        <taxon>Hyalella</taxon>
    </lineage>
</organism>
<protein>
    <submittedName>
        <fullName evidence="7">Usher syndrome type-1G protein</fullName>
    </submittedName>
</protein>
<evidence type="ECO:0000256" key="1">
    <source>
        <dbReference type="ARBA" id="ARBA00022737"/>
    </source>
</evidence>
<dbReference type="InterPro" id="IPR050776">
    <property type="entry name" value="Ank_Repeat/CDKN_Inhibitor"/>
</dbReference>
<feature type="region of interest" description="Disordered" evidence="4">
    <location>
        <begin position="380"/>
        <end position="433"/>
    </location>
</feature>
<dbReference type="Pfam" id="PF12796">
    <property type="entry name" value="Ank_2"/>
    <property type="match status" value="1"/>
</dbReference>
<evidence type="ECO:0000256" key="4">
    <source>
        <dbReference type="SAM" id="MobiDB-lite"/>
    </source>
</evidence>